<evidence type="ECO:0000256" key="12">
    <source>
        <dbReference type="ARBA" id="ARBA00023078"/>
    </source>
</evidence>
<evidence type="ECO:0000256" key="3">
    <source>
        <dbReference type="ARBA" id="ARBA00005933"/>
    </source>
</evidence>
<keyword evidence="7" id="KW-0934">Plastid</keyword>
<keyword evidence="10" id="KW-1133">Transmembrane helix</keyword>
<feature type="binding site" description="axial binding residue" evidence="17">
    <location>
        <position position="70"/>
    </location>
    <ligand>
        <name>chlorophyll b</name>
        <dbReference type="ChEBI" id="CHEBI:61721"/>
        <label>1</label>
    </ligand>
    <ligandPart>
        <name>Mg</name>
        <dbReference type="ChEBI" id="CHEBI:25107"/>
    </ligandPart>
</feature>
<dbReference type="GO" id="GO:0009523">
    <property type="term" value="C:photosystem II"/>
    <property type="evidence" value="ECO:0007669"/>
    <property type="project" value="UniProtKB-KW"/>
</dbReference>
<evidence type="ECO:0000256" key="15">
    <source>
        <dbReference type="ARBA" id="ARBA00023276"/>
    </source>
</evidence>
<name>A0A7S4ARD6_9STRA</name>
<evidence type="ECO:0000256" key="9">
    <source>
        <dbReference type="ARBA" id="ARBA00022946"/>
    </source>
</evidence>
<dbReference type="Pfam" id="PF00504">
    <property type="entry name" value="Chloroa_b-bind"/>
    <property type="match status" value="1"/>
</dbReference>
<dbReference type="GO" id="GO:0030076">
    <property type="term" value="C:light-harvesting complex"/>
    <property type="evidence" value="ECO:0007669"/>
    <property type="project" value="UniProtKB-KW"/>
</dbReference>
<dbReference type="FunFam" id="1.10.3460.10:FF:000011">
    <property type="entry name" value="Fucoxanthin chlorophyll a/c protein 8"/>
    <property type="match status" value="1"/>
</dbReference>
<dbReference type="GO" id="GO:0016168">
    <property type="term" value="F:chlorophyll binding"/>
    <property type="evidence" value="ECO:0007669"/>
    <property type="project" value="UniProtKB-KW"/>
</dbReference>
<feature type="binding site" description="axial binding residue" evidence="17">
    <location>
        <position position="131"/>
    </location>
    <ligand>
        <name>chlorophyll b</name>
        <dbReference type="ChEBI" id="CHEBI:61721"/>
        <label>1</label>
    </ligand>
    <ligandPart>
        <name>Mg</name>
        <dbReference type="ChEBI" id="CHEBI:25107"/>
    </ligandPart>
</feature>
<dbReference type="GO" id="GO:0009535">
    <property type="term" value="C:chloroplast thylakoid membrane"/>
    <property type="evidence" value="ECO:0007669"/>
    <property type="project" value="UniProtKB-SubCell"/>
</dbReference>
<keyword evidence="8" id="KW-0812">Transmembrane</keyword>
<keyword evidence="5" id="KW-0150">Chloroplast</keyword>
<keyword evidence="14" id="KW-0437">Light-harvesting polypeptide</keyword>
<keyword evidence="4 17" id="KW-0148">Chlorophyll</keyword>
<evidence type="ECO:0000256" key="5">
    <source>
        <dbReference type="ARBA" id="ARBA00022528"/>
    </source>
</evidence>
<evidence type="ECO:0000256" key="13">
    <source>
        <dbReference type="ARBA" id="ARBA00023136"/>
    </source>
</evidence>
<dbReference type="GO" id="GO:0009765">
    <property type="term" value="P:photosynthesis, light harvesting"/>
    <property type="evidence" value="ECO:0007669"/>
    <property type="project" value="InterPro"/>
</dbReference>
<evidence type="ECO:0000256" key="4">
    <source>
        <dbReference type="ARBA" id="ARBA00022494"/>
    </source>
</evidence>
<sequence>MKSAIFASLVAAASAFAPAKLASTSTALNSFESELGAQEPLGFYDPLGFVEDGDQAKFDRLRYVELKHGRICMLAFLGQITTRAGLHLPGNIDLEGNSFDSFPDGAAALFGPDAIPSAGFGQIIAFIGALELAVMKDVTGEAEFAGDFRNGALDFGWDTFGPETKLSKRAIELNNGRAAMMGILGLMMHEQIAGNPVIGLFLEY</sequence>
<keyword evidence="11" id="KW-0157">Chromophore</keyword>
<feature type="binding site" evidence="17">
    <location>
        <position position="172"/>
    </location>
    <ligand>
        <name>chlorophyll a</name>
        <dbReference type="ChEBI" id="CHEBI:58416"/>
        <label>1</label>
    </ligand>
</feature>
<protein>
    <submittedName>
        <fullName evidence="19">Uncharacterized protein</fullName>
    </submittedName>
</protein>
<dbReference type="AlphaFoldDB" id="A0A7S4ARD6"/>
<gene>
    <name evidence="19" type="ORF">PAUS00366_LOCUS16786</name>
</gene>
<evidence type="ECO:0000256" key="6">
    <source>
        <dbReference type="ARBA" id="ARBA00022531"/>
    </source>
</evidence>
<dbReference type="InterPro" id="IPR001344">
    <property type="entry name" value="Chloro_AB-bd_pln"/>
</dbReference>
<dbReference type="EMBL" id="HBIX01024249">
    <property type="protein sequence ID" value="CAE0724030.1"/>
    <property type="molecule type" value="Transcribed_RNA"/>
</dbReference>
<evidence type="ECO:0000313" key="19">
    <source>
        <dbReference type="EMBL" id="CAE0724030.1"/>
    </source>
</evidence>
<comment type="function">
    <text evidence="1">The light-harvesting complex (LHC) functions as a light receptor, it captures and delivers excitation energy to photosystems with which it is closely associated. Energy is transferred from the carotenoid and chlorophyll C (or B) to chlorophyll A and the photosynthetic reaction centers where it is used to synthesize ATP and reducing power.</text>
</comment>
<feature type="binding site" evidence="17">
    <location>
        <position position="65"/>
    </location>
    <ligand>
        <name>chlorophyll a</name>
        <dbReference type="ChEBI" id="CHEBI:58416"/>
        <label>1</label>
    </ligand>
</feature>
<organism evidence="19">
    <name type="scientific">Pseudo-nitzschia australis</name>
    <dbReference type="NCBI Taxonomy" id="44445"/>
    <lineage>
        <taxon>Eukaryota</taxon>
        <taxon>Sar</taxon>
        <taxon>Stramenopiles</taxon>
        <taxon>Ochrophyta</taxon>
        <taxon>Bacillariophyta</taxon>
        <taxon>Bacillariophyceae</taxon>
        <taxon>Bacillariophycidae</taxon>
        <taxon>Bacillariales</taxon>
        <taxon>Bacillariaceae</taxon>
        <taxon>Pseudo-nitzschia</taxon>
    </lineage>
</organism>
<comment type="subcellular location">
    <subcellularLocation>
        <location evidence="2">Plastid</location>
        <location evidence="2">Chloroplast thylakoid membrane</location>
        <topology evidence="2">Multi-pass membrane protein</topology>
    </subcellularLocation>
</comment>
<dbReference type="Gene3D" id="1.10.3460.10">
    <property type="entry name" value="Chlorophyll a/b binding protein domain"/>
    <property type="match status" value="1"/>
</dbReference>
<evidence type="ECO:0000256" key="18">
    <source>
        <dbReference type="SAM" id="SignalP"/>
    </source>
</evidence>
<evidence type="ECO:0000256" key="7">
    <source>
        <dbReference type="ARBA" id="ARBA00022640"/>
    </source>
</evidence>
<evidence type="ECO:0000256" key="8">
    <source>
        <dbReference type="ARBA" id="ARBA00022692"/>
    </source>
</evidence>
<evidence type="ECO:0000256" key="11">
    <source>
        <dbReference type="ARBA" id="ARBA00022991"/>
    </source>
</evidence>
<evidence type="ECO:0000256" key="2">
    <source>
        <dbReference type="ARBA" id="ARBA00004454"/>
    </source>
</evidence>
<evidence type="ECO:0000256" key="17">
    <source>
        <dbReference type="PIRSR" id="PIRSR601344-1"/>
    </source>
</evidence>
<feature type="binding site" evidence="17">
    <location>
        <position position="68"/>
    </location>
    <ligand>
        <name>chlorophyll a</name>
        <dbReference type="ChEBI" id="CHEBI:58416"/>
        <label>1</label>
    </ligand>
</feature>
<keyword evidence="18" id="KW-0732">Signal</keyword>
<comment type="subunit">
    <text evidence="16">The LHC complex of chromophytic algae is composed of fucoxanthin, chlorophyll A and C bound non-covalently by fucoxanthin chlorophyll proteins (FCPs). The ratio of the pigments in LHC; fucoxanthin: chlorophyll C: chlorophyll A; (0.6-1): (0.1-0.3): (1).</text>
</comment>
<dbReference type="SUPFAM" id="SSF103511">
    <property type="entry name" value="Chlorophyll a-b binding protein"/>
    <property type="match status" value="1"/>
</dbReference>
<keyword evidence="12" id="KW-0793">Thylakoid</keyword>
<evidence type="ECO:0000256" key="16">
    <source>
        <dbReference type="ARBA" id="ARBA00044011"/>
    </source>
</evidence>
<feature type="signal peptide" evidence="18">
    <location>
        <begin position="1"/>
        <end position="15"/>
    </location>
</feature>
<accession>A0A7S4ARD6</accession>
<keyword evidence="9" id="KW-0809">Transit peptide</keyword>
<evidence type="ECO:0000256" key="14">
    <source>
        <dbReference type="ARBA" id="ARBA00023243"/>
    </source>
</evidence>
<keyword evidence="15" id="KW-0604">Photosystem II</keyword>
<evidence type="ECO:0000256" key="10">
    <source>
        <dbReference type="ARBA" id="ARBA00022989"/>
    </source>
</evidence>
<feature type="binding site" evidence="17">
    <location>
        <position position="177"/>
    </location>
    <ligand>
        <name>chlorophyll a</name>
        <dbReference type="ChEBI" id="CHEBI:58416"/>
        <label>1</label>
    </ligand>
</feature>
<feature type="chain" id="PRO_5030950798" evidence="18">
    <location>
        <begin position="16"/>
        <end position="204"/>
    </location>
</feature>
<feature type="binding site" evidence="17">
    <location>
        <position position="175"/>
    </location>
    <ligand>
        <name>chlorophyll a</name>
        <dbReference type="ChEBI" id="CHEBI:58416"/>
        <label>1</label>
    </ligand>
</feature>
<reference evidence="19" key="1">
    <citation type="submission" date="2021-01" db="EMBL/GenBank/DDBJ databases">
        <authorList>
            <person name="Corre E."/>
            <person name="Pelletier E."/>
            <person name="Niang G."/>
            <person name="Scheremetjew M."/>
            <person name="Finn R."/>
            <person name="Kale V."/>
            <person name="Holt S."/>
            <person name="Cochrane G."/>
            <person name="Meng A."/>
            <person name="Brown T."/>
            <person name="Cohen L."/>
        </authorList>
    </citation>
    <scope>NUCLEOTIDE SEQUENCE</scope>
    <source>
        <strain evidence="19">10249 10 AB</strain>
    </source>
</reference>
<keyword evidence="6" id="KW-0602">Photosynthesis</keyword>
<dbReference type="InterPro" id="IPR022796">
    <property type="entry name" value="Chloroa_b-bind"/>
</dbReference>
<dbReference type="PANTHER" id="PTHR21649">
    <property type="entry name" value="CHLOROPHYLL A/B BINDING PROTEIN"/>
    <property type="match status" value="1"/>
</dbReference>
<keyword evidence="13" id="KW-0472">Membrane</keyword>
<comment type="similarity">
    <text evidence="3">Belongs to the fucoxanthin chlorophyll protein family.</text>
</comment>
<evidence type="ECO:0000256" key="1">
    <source>
        <dbReference type="ARBA" id="ARBA00004022"/>
    </source>
</evidence>
<proteinExistence type="inferred from homology"/>